<reference evidence="2 3" key="1">
    <citation type="journal article" date="2016" name="Nat. Commun.">
        <title>Thousands of microbial genomes shed light on interconnected biogeochemical processes in an aquifer system.</title>
        <authorList>
            <person name="Anantharaman K."/>
            <person name="Brown C.T."/>
            <person name="Hug L.A."/>
            <person name="Sharon I."/>
            <person name="Castelle C.J."/>
            <person name="Probst A.J."/>
            <person name="Thomas B.C."/>
            <person name="Singh A."/>
            <person name="Wilkins M.J."/>
            <person name="Karaoz U."/>
            <person name="Brodie E.L."/>
            <person name="Williams K.H."/>
            <person name="Hubbard S.S."/>
            <person name="Banfield J.F."/>
        </authorList>
    </citation>
    <scope>NUCLEOTIDE SEQUENCE [LARGE SCALE GENOMIC DNA]</scope>
</reference>
<keyword evidence="1" id="KW-0812">Transmembrane</keyword>
<dbReference type="AlphaFoldDB" id="A0A1F4U2U9"/>
<keyword evidence="1" id="KW-1133">Transmembrane helix</keyword>
<evidence type="ECO:0000256" key="1">
    <source>
        <dbReference type="SAM" id="Phobius"/>
    </source>
</evidence>
<evidence type="ECO:0000313" key="2">
    <source>
        <dbReference type="EMBL" id="OGC39266.1"/>
    </source>
</evidence>
<dbReference type="InterPro" id="IPR034756">
    <property type="entry name" value="T2SSM_b"/>
</dbReference>
<name>A0A1F4U2U9_UNCSA</name>
<evidence type="ECO:0000313" key="3">
    <source>
        <dbReference type="Proteomes" id="UP000179242"/>
    </source>
</evidence>
<protein>
    <recommendedName>
        <fullName evidence="4">Type II secretion system protein M</fullName>
    </recommendedName>
</protein>
<dbReference type="Pfam" id="PF10741">
    <property type="entry name" value="T2SSM_b"/>
    <property type="match status" value="1"/>
</dbReference>
<evidence type="ECO:0008006" key="4">
    <source>
        <dbReference type="Google" id="ProtNLM"/>
    </source>
</evidence>
<dbReference type="InterPro" id="IPR014717">
    <property type="entry name" value="Transl_elong_EF1B/ribsomal_bS6"/>
</dbReference>
<gene>
    <name evidence="2" type="ORF">A2438_07050</name>
</gene>
<accession>A0A1F4U2U9</accession>
<organism evidence="2 3">
    <name type="scientific">candidate division WOR-1 bacterium RIFOXYC2_FULL_46_14</name>
    <dbReference type="NCBI Taxonomy" id="1802587"/>
    <lineage>
        <taxon>Bacteria</taxon>
        <taxon>Bacillati</taxon>
        <taxon>Saganbacteria</taxon>
    </lineage>
</organism>
<comment type="caution">
    <text evidence="2">The sequence shown here is derived from an EMBL/GenBank/DDBJ whole genome shotgun (WGS) entry which is preliminary data.</text>
</comment>
<sequence>MNKKLQMFFAAALVLFLFYWMFFLWPLLGSIRRTEREIIKVKKELSSEQTDVVLNTATHKGALITLYKREGQISRLVKLIEVDMQKNGLKMVSFRQDAQNNRVTVDVICRGTYRNLVGFLDAIKDSDTFLMLDSLNIAQSDKGLNINIRIVSGYL</sequence>
<feature type="transmembrane region" description="Helical" evidence="1">
    <location>
        <begin position="6"/>
        <end position="28"/>
    </location>
</feature>
<dbReference type="Proteomes" id="UP000179242">
    <property type="component" value="Unassembled WGS sequence"/>
</dbReference>
<dbReference type="Gene3D" id="3.30.70.60">
    <property type="match status" value="1"/>
</dbReference>
<dbReference type="EMBL" id="MEUJ01000011">
    <property type="protein sequence ID" value="OGC39266.1"/>
    <property type="molecule type" value="Genomic_DNA"/>
</dbReference>
<proteinExistence type="predicted"/>
<keyword evidence="1" id="KW-0472">Membrane</keyword>